<dbReference type="AlphaFoldDB" id="Q09DD5"/>
<dbReference type="PANTHER" id="PTHR10157:SF23">
    <property type="entry name" value="MOXD1 HOMOLOG 1"/>
    <property type="match status" value="1"/>
</dbReference>
<organism evidence="3 4">
    <name type="scientific">Stigmatella aurantiaca (strain DW4/3-1)</name>
    <dbReference type="NCBI Taxonomy" id="378806"/>
    <lineage>
        <taxon>Bacteria</taxon>
        <taxon>Pseudomonadati</taxon>
        <taxon>Myxococcota</taxon>
        <taxon>Myxococcia</taxon>
        <taxon>Myxococcales</taxon>
        <taxon>Cystobacterineae</taxon>
        <taxon>Archangiaceae</taxon>
        <taxon>Stigmatella</taxon>
    </lineage>
</organism>
<comment type="caution">
    <text evidence="3">The sequence shown here is derived from an EMBL/GenBank/DDBJ whole genome shotgun (WGS) entry which is preliminary data.</text>
</comment>
<keyword evidence="1" id="KW-1015">Disulfide bond</keyword>
<accession>Q09DD5</accession>
<evidence type="ECO:0000256" key="1">
    <source>
        <dbReference type="ARBA" id="ARBA00023157"/>
    </source>
</evidence>
<dbReference type="SUPFAM" id="SSF49742">
    <property type="entry name" value="PHM/PNGase F"/>
    <property type="match status" value="2"/>
</dbReference>
<evidence type="ECO:0000259" key="2">
    <source>
        <dbReference type="Pfam" id="PF03712"/>
    </source>
</evidence>
<dbReference type="Gene3D" id="2.60.120.230">
    <property type="match status" value="1"/>
</dbReference>
<reference evidence="3 4" key="1">
    <citation type="submission" date="2006-04" db="EMBL/GenBank/DDBJ databases">
        <authorList>
            <person name="Nierman W.C."/>
        </authorList>
    </citation>
    <scope>NUCLEOTIDE SEQUENCE [LARGE SCALE GENOMIC DNA]</scope>
    <source>
        <strain evidence="3 4">DW4/3-1</strain>
    </source>
</reference>
<dbReference type="SUPFAM" id="SSF46626">
    <property type="entry name" value="Cytochrome c"/>
    <property type="match status" value="1"/>
</dbReference>
<dbReference type="GO" id="GO:0009055">
    <property type="term" value="F:electron transfer activity"/>
    <property type="evidence" value="ECO:0007669"/>
    <property type="project" value="InterPro"/>
</dbReference>
<dbReference type="InterPro" id="IPR024548">
    <property type="entry name" value="Cu2_monoox_C"/>
</dbReference>
<dbReference type="InterPro" id="IPR008977">
    <property type="entry name" value="PHM/PNGase_F_dom_sf"/>
</dbReference>
<dbReference type="InterPro" id="IPR014784">
    <property type="entry name" value="Cu2_ascorb_mOase-like_C"/>
</dbReference>
<gene>
    <name evidence="3" type="ORF">STIAU_1549</name>
</gene>
<dbReference type="GO" id="GO:0020037">
    <property type="term" value="F:heme binding"/>
    <property type="evidence" value="ECO:0007669"/>
    <property type="project" value="InterPro"/>
</dbReference>
<proteinExistence type="predicted"/>
<dbReference type="InterPro" id="IPR000945">
    <property type="entry name" value="DBH-like"/>
</dbReference>
<evidence type="ECO:0000313" key="3">
    <source>
        <dbReference type="EMBL" id="EAU69792.1"/>
    </source>
</evidence>
<feature type="domain" description="Copper type II ascorbate-dependent monooxygenase C-terminal" evidence="2">
    <location>
        <begin position="371"/>
        <end position="458"/>
    </location>
</feature>
<dbReference type="GO" id="GO:0004500">
    <property type="term" value="F:dopamine beta-monooxygenase activity"/>
    <property type="evidence" value="ECO:0007669"/>
    <property type="project" value="InterPro"/>
</dbReference>
<sequence>MFSGCVIRVIIIGTFQSRGCMAGWKFFSVRGFFMRRLWVMSATVIAAVMAACGESAEPTPPPVPPTYHRDIAPLVQEKCGGCHIEGGIAPQPLQTYDQVFMMRKAIQAAVKQRIMPPWMPAQNCSEYDHDRSLSDEQIKLISDWTDQGGTEGNPADAAAVKPPTAQGLPRVDLELAMPTEYSPDQSPDDYRCFLLDWPETEMSFVTGFHGNPGRPSLVHHIIAFLISPEEAAAYEALDATDPKPGYPCFGGPGGGRQSQAGWLGVSGPGSMPTVLPQGTGIPVRPGSKIALQIHYSLSSAVAVPDRTSISLTLERSVQKIAIMQPWLNPAWLNDGGMLIPAGQKNVRHAFSFDVVPVLSQWTYGAFRDNMPVTLYSSGLHMHTRGTSAKLQIERQTGATECMLNIPRWDFHWQSIYNLAEPKVVKPGDRISLECTFDNSEPNAKDLGWGEGTNDEMCFGTFLMTQ</sequence>
<dbReference type="Proteomes" id="UP000032702">
    <property type="component" value="Unassembled WGS sequence"/>
</dbReference>
<dbReference type="Pfam" id="PF03712">
    <property type="entry name" value="Cu2_monoox_C"/>
    <property type="match status" value="1"/>
</dbReference>
<name>Q09DD5_STIAD</name>
<dbReference type="GO" id="GO:0005507">
    <property type="term" value="F:copper ion binding"/>
    <property type="evidence" value="ECO:0007669"/>
    <property type="project" value="InterPro"/>
</dbReference>
<protein>
    <recommendedName>
        <fullName evidence="2">Copper type II ascorbate-dependent monooxygenase C-terminal domain-containing protein</fullName>
    </recommendedName>
</protein>
<dbReference type="InterPro" id="IPR036939">
    <property type="entry name" value="Cu2_ascorb_mOase_N_sf"/>
</dbReference>
<dbReference type="EMBL" id="AAMD01000003">
    <property type="protein sequence ID" value="EAU69792.1"/>
    <property type="molecule type" value="Genomic_DNA"/>
</dbReference>
<dbReference type="PANTHER" id="PTHR10157">
    <property type="entry name" value="DOPAMINE BETA HYDROXYLASE RELATED"/>
    <property type="match status" value="1"/>
</dbReference>
<dbReference type="InterPro" id="IPR036909">
    <property type="entry name" value="Cyt_c-like_dom_sf"/>
</dbReference>
<dbReference type="Gene3D" id="2.60.120.310">
    <property type="entry name" value="Copper type II, ascorbate-dependent monooxygenase, N-terminal domain"/>
    <property type="match status" value="1"/>
</dbReference>
<evidence type="ECO:0000313" key="4">
    <source>
        <dbReference type="Proteomes" id="UP000032702"/>
    </source>
</evidence>